<evidence type="ECO:0000259" key="6">
    <source>
        <dbReference type="PROSITE" id="PS51332"/>
    </source>
</evidence>
<proteinExistence type="predicted"/>
<dbReference type="SFLD" id="SFLDS00029">
    <property type="entry name" value="Radical_SAM"/>
    <property type="match status" value="1"/>
</dbReference>
<keyword evidence="2" id="KW-0949">S-adenosyl-L-methionine</keyword>
<keyword evidence="4" id="KW-0408">Iron</keyword>
<keyword evidence="5" id="KW-0411">Iron-sulfur</keyword>
<dbReference type="Pfam" id="PF04055">
    <property type="entry name" value="Radical_SAM"/>
    <property type="match status" value="1"/>
</dbReference>
<dbReference type="PROSITE" id="PS51332">
    <property type="entry name" value="B12_BINDING"/>
    <property type="match status" value="1"/>
</dbReference>
<comment type="cofactor">
    <cofactor evidence="1">
        <name>[4Fe-4S] cluster</name>
        <dbReference type="ChEBI" id="CHEBI:49883"/>
    </cofactor>
</comment>
<organism evidence="8 9">
    <name type="scientific">Candidatus Magnetobacterium casense</name>
    <dbReference type="NCBI Taxonomy" id="1455061"/>
    <lineage>
        <taxon>Bacteria</taxon>
        <taxon>Pseudomonadati</taxon>
        <taxon>Nitrospirota</taxon>
        <taxon>Thermodesulfovibrionia</taxon>
        <taxon>Thermodesulfovibrionales</taxon>
        <taxon>Candidatus Magnetobacteriaceae</taxon>
        <taxon>Candidatus Magnetobacterium</taxon>
    </lineage>
</organism>
<keyword evidence="9" id="KW-1185">Reference proteome</keyword>
<dbReference type="Pfam" id="PF02310">
    <property type="entry name" value="B12-binding"/>
    <property type="match status" value="1"/>
</dbReference>
<dbReference type="CDD" id="cd01335">
    <property type="entry name" value="Radical_SAM"/>
    <property type="match status" value="1"/>
</dbReference>
<protein>
    <submittedName>
        <fullName evidence="8">B12-binding domain-containing radical SAM protein</fullName>
    </submittedName>
</protein>
<evidence type="ECO:0000256" key="2">
    <source>
        <dbReference type="ARBA" id="ARBA00022691"/>
    </source>
</evidence>
<reference evidence="8 9" key="1">
    <citation type="journal article" date="2020" name="J Geophys Res Biogeosci">
        <title>Magnetotaxis as an Adaptation to Enable Bacterial Shuttling of Microbial Sulfur and Sulfur Cycling Across Aquatic Oxic#Anoxic Interfaces.</title>
        <authorList>
            <person name="Li J."/>
            <person name="Liu P."/>
            <person name="Wang J."/>
            <person name="Roberts A.P."/>
            <person name="Pan Y."/>
        </authorList>
    </citation>
    <scope>NUCLEOTIDE SEQUENCE [LARGE SCALE GENOMIC DNA]</scope>
    <source>
        <strain evidence="8 9">MYR-1_YQ</strain>
    </source>
</reference>
<dbReference type="SFLD" id="SFLDG01123">
    <property type="entry name" value="methyltransferase_(Class_B)"/>
    <property type="match status" value="1"/>
</dbReference>
<feature type="domain" description="Radical SAM core" evidence="7">
    <location>
        <begin position="225"/>
        <end position="449"/>
    </location>
</feature>
<evidence type="ECO:0000256" key="3">
    <source>
        <dbReference type="ARBA" id="ARBA00022723"/>
    </source>
</evidence>
<dbReference type="SMART" id="SM00729">
    <property type="entry name" value="Elp3"/>
    <property type="match status" value="1"/>
</dbReference>
<evidence type="ECO:0000313" key="9">
    <source>
        <dbReference type="Proteomes" id="UP001196980"/>
    </source>
</evidence>
<dbReference type="InterPro" id="IPR034466">
    <property type="entry name" value="Methyltransferase_Class_B"/>
</dbReference>
<feature type="domain" description="B12-binding" evidence="6">
    <location>
        <begin position="10"/>
        <end position="179"/>
    </location>
</feature>
<evidence type="ECO:0000256" key="4">
    <source>
        <dbReference type="ARBA" id="ARBA00023004"/>
    </source>
</evidence>
<gene>
    <name evidence="8" type="ORF">HWQ67_00595</name>
</gene>
<dbReference type="CDD" id="cd02068">
    <property type="entry name" value="radical_SAM_B12_BD"/>
    <property type="match status" value="1"/>
</dbReference>
<dbReference type="InterPro" id="IPR006158">
    <property type="entry name" value="Cobalamin-bd"/>
</dbReference>
<dbReference type="InterPro" id="IPR007197">
    <property type="entry name" value="rSAM"/>
</dbReference>
<dbReference type="InterPro" id="IPR006638">
    <property type="entry name" value="Elp3/MiaA/NifB-like_rSAM"/>
</dbReference>
<name>A0ABS6RUW7_9BACT</name>
<dbReference type="PANTHER" id="PTHR43409:SF16">
    <property type="entry name" value="SLR0320 PROTEIN"/>
    <property type="match status" value="1"/>
</dbReference>
<dbReference type="InterPro" id="IPR051198">
    <property type="entry name" value="BchE-like"/>
</dbReference>
<dbReference type="Proteomes" id="UP001196980">
    <property type="component" value="Unassembled WGS sequence"/>
</dbReference>
<dbReference type="SFLD" id="SFLDG01082">
    <property type="entry name" value="B12-binding_domain_containing"/>
    <property type="match status" value="1"/>
</dbReference>
<dbReference type="PANTHER" id="PTHR43409">
    <property type="entry name" value="ANAEROBIC MAGNESIUM-PROTOPORPHYRIN IX MONOMETHYL ESTER CYCLASE-RELATED"/>
    <property type="match status" value="1"/>
</dbReference>
<evidence type="ECO:0000259" key="7">
    <source>
        <dbReference type="PROSITE" id="PS51918"/>
    </source>
</evidence>
<sequence length="515" mass="58566">MEDTAMKVLLIKPPYTRLKGVGQAPYFPLGLGYVSAVLNQDGFNACIYHAETPHPGENTALTDADIGFDFRSRSYRRYRQSLGDDDHYIWQEVTRTLEGFQPDVVGISVLSVEAASAFKLSRLVKGYSRQCAVVWGGVHPSFLPDDCLKNPEVDFAVRGEGEYVMLELCRLLRRGAATPAALSEIGGLSFKDNGRVIHNPASAASANLDALPFPDRHNVLYRQTIDFKSLGSMIVSRGCPFRCTFCSSRNFWDKKVRLRSPENVISEIAFLQNTYGTRHIMFWDDSFTINRKVIERYCRSIIDSGLKISWKTATRADLIDEELLDLMQRAGCVKLEIGVESGSERIKRMINKDVSNSDILRAFALLRKKGIGSGAFFMAGFPEETLGDLQETFDFMRQLNADELAFNIFDPMPGSSEYDKCIELGLISGTPDWNDFPLWPDAYFVKDIDRQQFDQRVEEIARWLYAYNNSLTVRLRRSRQQLLFLLKNDPAMLLKKTFGYLIRRLKVHRTKTNTP</sequence>
<accession>A0ABS6RUW7</accession>
<evidence type="ECO:0000313" key="8">
    <source>
        <dbReference type="EMBL" id="MBV6340073.1"/>
    </source>
</evidence>
<dbReference type="RefSeq" id="WP_218250693.1">
    <property type="nucleotide sequence ID" value="NZ_JABXWD010000005.1"/>
</dbReference>
<comment type="caution">
    <text evidence="8">The sequence shown here is derived from an EMBL/GenBank/DDBJ whole genome shotgun (WGS) entry which is preliminary data.</text>
</comment>
<dbReference type="PROSITE" id="PS51918">
    <property type="entry name" value="RADICAL_SAM"/>
    <property type="match status" value="1"/>
</dbReference>
<evidence type="ECO:0000256" key="1">
    <source>
        <dbReference type="ARBA" id="ARBA00001966"/>
    </source>
</evidence>
<keyword evidence="3" id="KW-0479">Metal-binding</keyword>
<evidence type="ECO:0000256" key="5">
    <source>
        <dbReference type="ARBA" id="ARBA00023014"/>
    </source>
</evidence>
<dbReference type="EMBL" id="JABXWD010000005">
    <property type="protein sequence ID" value="MBV6340073.1"/>
    <property type="molecule type" value="Genomic_DNA"/>
</dbReference>